<feature type="region of interest" description="Disordered" evidence="1">
    <location>
        <begin position="35"/>
        <end position="64"/>
    </location>
</feature>
<evidence type="ECO:0000256" key="1">
    <source>
        <dbReference type="SAM" id="MobiDB-lite"/>
    </source>
</evidence>
<name>A0AA37ULU8_9MICO</name>
<evidence type="ECO:0000313" key="3">
    <source>
        <dbReference type="Proteomes" id="UP001157161"/>
    </source>
</evidence>
<dbReference type="EMBL" id="BSUM01000001">
    <property type="protein sequence ID" value="GMA30409.1"/>
    <property type="molecule type" value="Genomic_DNA"/>
</dbReference>
<organism evidence="2 3">
    <name type="scientific">Litorihabitans aurantiacus</name>
    <dbReference type="NCBI Taxonomy" id="1930061"/>
    <lineage>
        <taxon>Bacteria</taxon>
        <taxon>Bacillati</taxon>
        <taxon>Actinomycetota</taxon>
        <taxon>Actinomycetes</taxon>
        <taxon>Micrococcales</taxon>
        <taxon>Beutenbergiaceae</taxon>
        <taxon>Litorihabitans</taxon>
    </lineage>
</organism>
<accession>A0AA37ULU8</accession>
<keyword evidence="3" id="KW-1185">Reference proteome</keyword>
<sequence>MKGTNHRETVEPRLARVGVTRVRRGELRLINLADAEAPGTKRQAASATRSASLSTITRRRGPRT</sequence>
<reference evidence="2" key="2">
    <citation type="submission" date="2023-02" db="EMBL/GenBank/DDBJ databases">
        <authorList>
            <person name="Sun Q."/>
            <person name="Mori K."/>
        </authorList>
    </citation>
    <scope>NUCLEOTIDE SEQUENCE</scope>
    <source>
        <strain evidence="2">NBRC 112290</strain>
    </source>
</reference>
<reference evidence="2" key="1">
    <citation type="journal article" date="2014" name="Int. J. Syst. Evol. Microbiol.">
        <title>Complete genome sequence of Corynebacterium casei LMG S-19264T (=DSM 44701T), isolated from a smear-ripened cheese.</title>
        <authorList>
            <consortium name="US DOE Joint Genome Institute (JGI-PGF)"/>
            <person name="Walter F."/>
            <person name="Albersmeier A."/>
            <person name="Kalinowski J."/>
            <person name="Ruckert C."/>
        </authorList>
    </citation>
    <scope>NUCLEOTIDE SEQUENCE</scope>
    <source>
        <strain evidence="2">NBRC 112290</strain>
    </source>
</reference>
<gene>
    <name evidence="2" type="ORF">GCM10025875_04010</name>
</gene>
<dbReference type="AlphaFoldDB" id="A0AA37ULU8"/>
<evidence type="ECO:0000313" key="2">
    <source>
        <dbReference type="EMBL" id="GMA30409.1"/>
    </source>
</evidence>
<feature type="compositionally biased region" description="Low complexity" evidence="1">
    <location>
        <begin position="40"/>
        <end position="56"/>
    </location>
</feature>
<dbReference type="Proteomes" id="UP001157161">
    <property type="component" value="Unassembled WGS sequence"/>
</dbReference>
<proteinExistence type="predicted"/>
<protein>
    <submittedName>
        <fullName evidence="2">Uncharacterized protein</fullName>
    </submittedName>
</protein>
<comment type="caution">
    <text evidence="2">The sequence shown here is derived from an EMBL/GenBank/DDBJ whole genome shotgun (WGS) entry which is preliminary data.</text>
</comment>